<protein>
    <submittedName>
        <fullName evidence="2">Uncharacterized protein</fullName>
    </submittedName>
</protein>
<dbReference type="PANTHER" id="PTHR43460:SF1">
    <property type="entry name" value="METHYLTRANSFERASE TYPE 11 DOMAIN-CONTAINING PROTEIN"/>
    <property type="match status" value="1"/>
</dbReference>
<organism evidence="2 3">
    <name type="scientific">Janibacter indicus</name>
    <dbReference type="NCBI Taxonomy" id="857417"/>
    <lineage>
        <taxon>Bacteria</taxon>
        <taxon>Bacillati</taxon>
        <taxon>Actinomycetota</taxon>
        <taxon>Actinomycetes</taxon>
        <taxon>Micrococcales</taxon>
        <taxon>Intrasporangiaceae</taxon>
        <taxon>Janibacter</taxon>
    </lineage>
</organism>
<dbReference type="InterPro" id="IPR052939">
    <property type="entry name" value="23S_rRNA_MeTrnsfrase_RlmA"/>
</dbReference>
<dbReference type="Proteomes" id="UP000182938">
    <property type="component" value="Chromosome"/>
</dbReference>
<name>A0A1L3MGB4_9MICO</name>
<sequence>MHSFDDLVAEAVGVDATGWGFDWLDGRATEERPPWSYVKLIEAALAASDSALDIDTGGGEVIDEAGDLPSRWSSPRPGRPMRSGHVIGWGRVVPSSCSHGSWSELTQDEPNHVIDETREWIEPHGFWCWSTRCLEHASVCRAECWR</sequence>
<accession>A0A1L3MGB4</accession>
<feature type="compositionally biased region" description="Low complexity" evidence="1">
    <location>
        <begin position="69"/>
        <end position="79"/>
    </location>
</feature>
<dbReference type="KEGG" id="jte:ASJ30_07725"/>
<dbReference type="AlphaFoldDB" id="A0A1L3MGB4"/>
<dbReference type="RefSeq" id="WP_072624588.1">
    <property type="nucleotide sequence ID" value="NZ_CP013290.1"/>
</dbReference>
<reference evidence="2 3" key="1">
    <citation type="submission" date="2015-11" db="EMBL/GenBank/DDBJ databases">
        <authorList>
            <person name="Zhang Y."/>
            <person name="Guo Z."/>
        </authorList>
    </citation>
    <scope>NUCLEOTIDE SEQUENCE [LARGE SCALE GENOMIC DNA]</scope>
    <source>
        <strain evidence="2 3">YFY001</strain>
    </source>
</reference>
<keyword evidence="3" id="KW-1185">Reference proteome</keyword>
<dbReference type="PANTHER" id="PTHR43460">
    <property type="entry name" value="METHYLTRANSFERASE"/>
    <property type="match status" value="1"/>
</dbReference>
<gene>
    <name evidence="2" type="ORF">ASJ30_07725</name>
</gene>
<evidence type="ECO:0000313" key="2">
    <source>
        <dbReference type="EMBL" id="APH01437.1"/>
    </source>
</evidence>
<proteinExistence type="predicted"/>
<feature type="region of interest" description="Disordered" evidence="1">
    <location>
        <begin position="57"/>
        <end position="79"/>
    </location>
</feature>
<dbReference type="EMBL" id="CP013290">
    <property type="protein sequence ID" value="APH01437.1"/>
    <property type="molecule type" value="Genomic_DNA"/>
</dbReference>
<evidence type="ECO:0000256" key="1">
    <source>
        <dbReference type="SAM" id="MobiDB-lite"/>
    </source>
</evidence>
<evidence type="ECO:0000313" key="3">
    <source>
        <dbReference type="Proteomes" id="UP000182938"/>
    </source>
</evidence>